<dbReference type="Proteomes" id="UP000001304">
    <property type="component" value="Chromosome"/>
</dbReference>
<evidence type="ECO:0000313" key="2">
    <source>
        <dbReference type="EMBL" id="ADM27247.1"/>
    </source>
</evidence>
<protein>
    <recommendedName>
        <fullName evidence="1">UPF0113 domain-containing protein</fullName>
    </recommendedName>
</protein>
<accession>E0SRH2</accession>
<dbReference type="KEGG" id="iag:Igag_0408"/>
<dbReference type="AlphaFoldDB" id="E0SRH2"/>
<keyword evidence="3" id="KW-1185">Reference proteome</keyword>
<dbReference type="SUPFAM" id="SSF88697">
    <property type="entry name" value="PUA domain-like"/>
    <property type="match status" value="1"/>
</dbReference>
<sequence length="182" mass="20687">MNFESVFRYIEKCFGDRFTSFVLSEFSLEVFRNRFVSIVPKNIYGFIKSLSINPILSGIIIGWFRKGEFIPSTNLFYFGKSSGFRFGCSVIAGEQGVKAFLYGNDLLLTSFRGFIEPVEKGMYVAVVDSGDMMPIGIGRLVVDPREVDELRKGGRVLEVIAENIFDLGRLLRDHRLFSIDIH</sequence>
<organism evidence="2 3">
    <name type="scientific">Ignisphaera aggregans (strain DSM 17230 / JCM 13409 / AQ1.S1)</name>
    <dbReference type="NCBI Taxonomy" id="583356"/>
    <lineage>
        <taxon>Archaea</taxon>
        <taxon>Thermoproteota</taxon>
        <taxon>Thermoprotei</taxon>
        <taxon>Desulfurococcales</taxon>
        <taxon>Desulfurococcaceae</taxon>
        <taxon>Ignisphaera</taxon>
    </lineage>
</organism>
<dbReference type="InterPro" id="IPR036974">
    <property type="entry name" value="PUA_sf"/>
</dbReference>
<dbReference type="STRING" id="583356.Igag_0408"/>
<evidence type="ECO:0000313" key="3">
    <source>
        <dbReference type="Proteomes" id="UP000001304"/>
    </source>
</evidence>
<dbReference type="GO" id="GO:0003723">
    <property type="term" value="F:RNA binding"/>
    <property type="evidence" value="ECO:0007669"/>
    <property type="project" value="InterPro"/>
</dbReference>
<dbReference type="InterPro" id="IPR015947">
    <property type="entry name" value="PUA-like_sf"/>
</dbReference>
<feature type="domain" description="UPF0113" evidence="1">
    <location>
        <begin position="90"/>
        <end position="173"/>
    </location>
</feature>
<gene>
    <name evidence="2" type="ordered locus">Igag_0408</name>
</gene>
<dbReference type="InterPro" id="IPR005155">
    <property type="entry name" value="UPF0113_PUA"/>
</dbReference>
<proteinExistence type="predicted"/>
<dbReference type="Pfam" id="PF03657">
    <property type="entry name" value="UPF0113"/>
    <property type="match status" value="1"/>
</dbReference>
<dbReference type="Gene3D" id="2.30.130.10">
    <property type="entry name" value="PUA domain"/>
    <property type="match status" value="1"/>
</dbReference>
<name>E0SRH2_IGNAA</name>
<dbReference type="PROSITE" id="PS50890">
    <property type="entry name" value="PUA"/>
    <property type="match status" value="1"/>
</dbReference>
<dbReference type="CDD" id="cd07953">
    <property type="entry name" value="PUA"/>
    <property type="match status" value="1"/>
</dbReference>
<reference evidence="2 3" key="1">
    <citation type="journal article" date="2010" name="Stand. Genomic Sci.">
        <title>Complete genome sequence of Ignisphaera aggregans type strain (AQ1.S1).</title>
        <authorList>
            <person name="Goker M."/>
            <person name="Held B."/>
            <person name="Lapidus A."/>
            <person name="Nolan M."/>
            <person name="Spring S."/>
            <person name="Yasawong M."/>
            <person name="Lucas S."/>
            <person name="Glavina Del Rio T."/>
            <person name="Tice H."/>
            <person name="Cheng J.F."/>
            <person name="Goodwin L."/>
            <person name="Tapia R."/>
            <person name="Pitluck S."/>
            <person name="Liolios K."/>
            <person name="Ivanova N."/>
            <person name="Mavromatis K."/>
            <person name="Mikhailova N."/>
            <person name="Pati A."/>
            <person name="Chen A."/>
            <person name="Palaniappan K."/>
            <person name="Brambilla E."/>
            <person name="Land M."/>
            <person name="Hauser L."/>
            <person name="Chang Y.J."/>
            <person name="Jeffries C.D."/>
            <person name="Brettin T."/>
            <person name="Detter J.C."/>
            <person name="Han C."/>
            <person name="Rohde M."/>
            <person name="Sikorski J."/>
            <person name="Woyke T."/>
            <person name="Bristow J."/>
            <person name="Eisen J.A."/>
            <person name="Markowitz V."/>
            <person name="Hugenholtz P."/>
            <person name="Kyrpides N.C."/>
            <person name="Klenk H.P."/>
        </authorList>
    </citation>
    <scope>NUCLEOTIDE SEQUENCE [LARGE SCALE GENOMIC DNA]</scope>
    <source>
        <strain evidence="3">DSM 17230 / JCM 13409 / AQ1.S1</strain>
    </source>
</reference>
<dbReference type="HOGENOM" id="CLU_1478890_0_0_2"/>
<dbReference type="BioCyc" id="IAGG583356:GHAH-411-MONOMER"/>
<dbReference type="EMBL" id="CP002098">
    <property type="protein sequence ID" value="ADM27247.1"/>
    <property type="molecule type" value="Genomic_DNA"/>
</dbReference>
<evidence type="ECO:0000259" key="1">
    <source>
        <dbReference type="Pfam" id="PF03657"/>
    </source>
</evidence>